<dbReference type="EMBL" id="HBHK01013650">
    <property type="protein sequence ID" value="CAD9684822.1"/>
    <property type="molecule type" value="Transcribed_RNA"/>
</dbReference>
<dbReference type="Gene3D" id="2.60.40.1470">
    <property type="entry name" value="ApaG domain"/>
    <property type="match status" value="1"/>
</dbReference>
<dbReference type="PANTHER" id="PTHR47463:SF2">
    <property type="entry name" value="F-BOX PROTEIN SKIP16"/>
    <property type="match status" value="1"/>
</dbReference>
<evidence type="ECO:0000313" key="1">
    <source>
        <dbReference type="EMBL" id="CAD9684822.1"/>
    </source>
</evidence>
<accession>A0A7S2RZ58</accession>
<dbReference type="PANTHER" id="PTHR47463">
    <property type="entry name" value="F-BOX PROTEIN SKIP16"/>
    <property type="match status" value="1"/>
</dbReference>
<protein>
    <recommendedName>
        <fullName evidence="2">ApaG domain-containing protein</fullName>
    </recommendedName>
</protein>
<dbReference type="AlphaFoldDB" id="A0A7S2RZ58"/>
<proteinExistence type="predicted"/>
<name>A0A7S2RZ58_9STRA</name>
<sequence length="459" mass="51960">MDNLGVNSLLEICGFLGLNDVLSLSICGSRALFEMDMDVVWGGLVRRYQGNEMCCRYVVKVDDALQLSLEERDFSMRQHAVAIANVCHALGLDECCYNIVYHTGIAWANIKRGFGRMGLAAHLRQGVGKKYDEFDTGLRNYSRLDSRVANCLYGLYIWHNGQELPKSYQNDSALFGTYMVYDHFAVLFFKGYDAIDSNRFHMLTMELLNSEKNLVVDLENGMVCDTKRLGIPAVPYKDEKLCLFRWFQRYAERLLTGAFRRNSYFPKQLDLFPQDDISSCVTRGVLVQGCSIYMPEHTCRWAYQIRIRLLAKGEDGYLSPEERGFSWCRLVGRTWRIRSRVGGREEVVSGDGVIGLFPVFVLEAGEKESGYIDVPGFNTDADLRAVDTAVAVDGAIGDRSRFPIRKGDFVYASCTTPHLAAFDNYDEGAIEGHFRFATVGDFFNVTVPRIKLRAPGSWL</sequence>
<organism evidence="1">
    <name type="scientific">Mucochytrium quahogii</name>
    <dbReference type="NCBI Taxonomy" id="96639"/>
    <lineage>
        <taxon>Eukaryota</taxon>
        <taxon>Sar</taxon>
        <taxon>Stramenopiles</taxon>
        <taxon>Bigyra</taxon>
        <taxon>Labyrinthulomycetes</taxon>
        <taxon>Thraustochytrida</taxon>
        <taxon>Thraustochytriidae</taxon>
        <taxon>Mucochytrium</taxon>
    </lineage>
</organism>
<gene>
    <name evidence="1" type="ORF">QSP1433_LOCUS8577</name>
</gene>
<dbReference type="InterPro" id="IPR036767">
    <property type="entry name" value="ApaG_sf"/>
</dbReference>
<reference evidence="1" key="1">
    <citation type="submission" date="2021-01" db="EMBL/GenBank/DDBJ databases">
        <authorList>
            <person name="Corre E."/>
            <person name="Pelletier E."/>
            <person name="Niang G."/>
            <person name="Scheremetjew M."/>
            <person name="Finn R."/>
            <person name="Kale V."/>
            <person name="Holt S."/>
            <person name="Cochrane G."/>
            <person name="Meng A."/>
            <person name="Brown T."/>
            <person name="Cohen L."/>
        </authorList>
    </citation>
    <scope>NUCLEOTIDE SEQUENCE</scope>
    <source>
        <strain evidence="1">NY070348D</strain>
    </source>
</reference>
<dbReference type="SUPFAM" id="SSF110069">
    <property type="entry name" value="ApaG-like"/>
    <property type="match status" value="1"/>
</dbReference>
<evidence type="ECO:0008006" key="2">
    <source>
        <dbReference type="Google" id="ProtNLM"/>
    </source>
</evidence>